<dbReference type="EMBL" id="SRYA01000048">
    <property type="protein sequence ID" value="TGY91984.1"/>
    <property type="molecule type" value="Genomic_DNA"/>
</dbReference>
<comment type="caution">
    <text evidence="1">The sequence shown here is derived from an EMBL/GenBank/DDBJ whole genome shotgun (WGS) entry which is preliminary data.</text>
</comment>
<reference evidence="1" key="1">
    <citation type="submission" date="2019-04" db="EMBL/GenBank/DDBJ databases">
        <title>Microbes associate with the intestines of laboratory mice.</title>
        <authorList>
            <person name="Navarre W."/>
            <person name="Wong E."/>
            <person name="Huang K."/>
            <person name="Tropini C."/>
            <person name="Ng K."/>
            <person name="Yu B."/>
        </authorList>
    </citation>
    <scope>NUCLEOTIDE SEQUENCE</scope>
    <source>
        <strain evidence="1">NM01_1-7b</strain>
    </source>
</reference>
<accession>A0AC61RSF0</accession>
<proteinExistence type="predicted"/>
<dbReference type="EC" id="2.7.7.72" evidence="1"/>
<keyword evidence="1" id="KW-0548">Nucleotidyltransferase</keyword>
<sequence>MIIQLPEKVKFIIDTLTEAGYEAYAVGGCVRDSILGRMPEDWDITTSASPQQVKMLFPRTVDTGIRHGTVTVLCDREGFEVTTYRIDGKYEDKRHPKEVIFTSDLIEDLRRRDFTINAMAYNEQDGLVDAFDGMGDLKRRQIRCVGNPAERFMEDALRLMRAVRFAAQLGFAIEEETREMIPRLADNLAEISAERIQTELVKLLVSDHPEKMRTLYETGITRVILPEFDKMMTTPQNNLHHCYNVGEHTIEALLHIRKDKVLRLTMLLHDVAKPVCRTQDEEGVYHFYGHPQAGAQMAKEILQRLKFDNDTIAKVTALITWHDHRPLLEEANIRHAIHQIGEENYPALFEVKLADTLAKNQYKRQEKLEYLAEYQRIYQEIMDKKQCLTLKELAVKGDDLIKLGMKPGKELGAVLEWMLKHVLNVPEDNTKEKLLELLKTARKPE</sequence>
<keyword evidence="1" id="KW-0808">Transferase</keyword>
<name>A0AC61RSF0_9FIRM</name>
<evidence type="ECO:0000313" key="1">
    <source>
        <dbReference type="EMBL" id="TGY91984.1"/>
    </source>
</evidence>
<evidence type="ECO:0000313" key="2">
    <source>
        <dbReference type="Proteomes" id="UP000304953"/>
    </source>
</evidence>
<keyword evidence="2" id="KW-1185">Reference proteome</keyword>
<gene>
    <name evidence="1" type="ORF">E5329_19575</name>
</gene>
<protein>
    <submittedName>
        <fullName evidence="1">CCA tRNA nucleotidyltransferase</fullName>
        <ecNumber evidence="1">2.7.7.72</ecNumber>
    </submittedName>
</protein>
<dbReference type="Proteomes" id="UP000304953">
    <property type="component" value="Unassembled WGS sequence"/>
</dbReference>
<organism evidence="1 2">
    <name type="scientific">Petralouisia muris</name>
    <dbReference type="NCBI Taxonomy" id="3032872"/>
    <lineage>
        <taxon>Bacteria</taxon>
        <taxon>Bacillati</taxon>
        <taxon>Bacillota</taxon>
        <taxon>Clostridia</taxon>
        <taxon>Lachnospirales</taxon>
        <taxon>Lachnospiraceae</taxon>
        <taxon>Petralouisia</taxon>
    </lineage>
</organism>